<evidence type="ECO:0000256" key="2">
    <source>
        <dbReference type="ARBA" id="ARBA00010792"/>
    </source>
</evidence>
<evidence type="ECO:0000256" key="6">
    <source>
        <dbReference type="ARBA" id="ARBA00023136"/>
    </source>
</evidence>
<dbReference type="KEGG" id="cmic:caldi_20290"/>
<organism evidence="9 10">
    <name type="scientific">Caldinitratiruptor microaerophilus</name>
    <dbReference type="NCBI Taxonomy" id="671077"/>
    <lineage>
        <taxon>Bacteria</taxon>
        <taxon>Bacillati</taxon>
        <taxon>Bacillota</taxon>
        <taxon>Clostridia</taxon>
        <taxon>Eubacteriales</taxon>
        <taxon>Symbiobacteriaceae</taxon>
        <taxon>Caldinitratiruptor</taxon>
    </lineage>
</organism>
<dbReference type="InterPro" id="IPR032816">
    <property type="entry name" value="VTT_dom"/>
</dbReference>
<keyword evidence="10" id="KW-1185">Reference proteome</keyword>
<dbReference type="InterPro" id="IPR051311">
    <property type="entry name" value="DedA_domain"/>
</dbReference>
<protein>
    <submittedName>
        <fullName evidence="9">Alkaline phosphatase</fullName>
    </submittedName>
</protein>
<dbReference type="PANTHER" id="PTHR42709:SF6">
    <property type="entry name" value="UNDECAPRENYL PHOSPHATE TRANSPORTER A"/>
    <property type="match status" value="1"/>
</dbReference>
<dbReference type="GO" id="GO:0005886">
    <property type="term" value="C:plasma membrane"/>
    <property type="evidence" value="ECO:0007669"/>
    <property type="project" value="UniProtKB-SubCell"/>
</dbReference>
<feature type="transmembrane region" description="Helical" evidence="7">
    <location>
        <begin position="144"/>
        <end position="167"/>
    </location>
</feature>
<evidence type="ECO:0000256" key="4">
    <source>
        <dbReference type="ARBA" id="ARBA00022692"/>
    </source>
</evidence>
<comment type="subcellular location">
    <subcellularLocation>
        <location evidence="1">Cell membrane</location>
        <topology evidence="1">Multi-pass membrane protein</topology>
    </subcellularLocation>
</comment>
<dbReference type="EMBL" id="AP025628">
    <property type="protein sequence ID" value="BDG60939.1"/>
    <property type="molecule type" value="Genomic_DNA"/>
</dbReference>
<feature type="transmembrane region" description="Helical" evidence="7">
    <location>
        <begin position="58"/>
        <end position="80"/>
    </location>
</feature>
<evidence type="ECO:0000256" key="5">
    <source>
        <dbReference type="ARBA" id="ARBA00022989"/>
    </source>
</evidence>
<comment type="similarity">
    <text evidence="2">Belongs to the DedA family.</text>
</comment>
<keyword evidence="5 7" id="KW-1133">Transmembrane helix</keyword>
<dbReference type="Proteomes" id="UP001163687">
    <property type="component" value="Chromosome"/>
</dbReference>
<reference evidence="9" key="1">
    <citation type="submission" date="2022-03" db="EMBL/GenBank/DDBJ databases">
        <title>Complete genome sequence of Caldinitratiruptor microaerophilus.</title>
        <authorList>
            <person name="Mukaiyama R."/>
            <person name="Nishiyama T."/>
            <person name="Ueda K."/>
        </authorList>
    </citation>
    <scope>NUCLEOTIDE SEQUENCE</scope>
    <source>
        <strain evidence="9">JCM 16183</strain>
    </source>
</reference>
<dbReference type="AlphaFoldDB" id="A0AA35CLZ0"/>
<dbReference type="Pfam" id="PF09335">
    <property type="entry name" value="VTT_dom"/>
    <property type="match status" value="1"/>
</dbReference>
<keyword evidence="3" id="KW-1003">Cell membrane</keyword>
<name>A0AA35CLZ0_9FIRM</name>
<evidence type="ECO:0000259" key="8">
    <source>
        <dbReference type="Pfam" id="PF09335"/>
    </source>
</evidence>
<evidence type="ECO:0000256" key="7">
    <source>
        <dbReference type="SAM" id="Phobius"/>
    </source>
</evidence>
<keyword evidence="4 7" id="KW-0812">Transmembrane</keyword>
<evidence type="ECO:0000313" key="9">
    <source>
        <dbReference type="EMBL" id="BDG60939.1"/>
    </source>
</evidence>
<evidence type="ECO:0000313" key="10">
    <source>
        <dbReference type="Proteomes" id="UP001163687"/>
    </source>
</evidence>
<feature type="domain" description="VTT" evidence="8">
    <location>
        <begin position="38"/>
        <end position="164"/>
    </location>
</feature>
<accession>A0AA35CLZ0</accession>
<proteinExistence type="inferred from homology"/>
<feature type="transmembrane region" description="Helical" evidence="7">
    <location>
        <begin position="173"/>
        <end position="193"/>
    </location>
</feature>
<sequence length="203" mass="21498">MAGGLSELWRGGLADAAAHWGPIGVAILMFLDGACVPVPSEPILAFAGFLAARRGGGLPALVLMANLAFLAGSAAAYAAARAGGRALVRRWGPAIRLRADALEQLERWFERWGALAVFGARFFPGARTLVSIPAGIARMPPARFLWLTFLGSLPWSYGFAYAGYALGERWGDIRLPLTWIAGAGFAALVLLALRGLGRPRLGR</sequence>
<gene>
    <name evidence="9" type="ORF">caldi_20290</name>
</gene>
<evidence type="ECO:0000256" key="3">
    <source>
        <dbReference type="ARBA" id="ARBA00022475"/>
    </source>
</evidence>
<evidence type="ECO:0000256" key="1">
    <source>
        <dbReference type="ARBA" id="ARBA00004651"/>
    </source>
</evidence>
<dbReference type="RefSeq" id="WP_264841623.1">
    <property type="nucleotide sequence ID" value="NZ_AP025628.1"/>
</dbReference>
<dbReference type="PANTHER" id="PTHR42709">
    <property type="entry name" value="ALKALINE PHOSPHATASE LIKE PROTEIN"/>
    <property type="match status" value="1"/>
</dbReference>
<keyword evidence="6 7" id="KW-0472">Membrane</keyword>